<evidence type="ECO:0000313" key="4">
    <source>
        <dbReference type="Proteomes" id="UP000663887"/>
    </source>
</evidence>
<dbReference type="EMBL" id="CAJOBF010025511">
    <property type="protein sequence ID" value="CAF4403325.1"/>
    <property type="molecule type" value="Genomic_DNA"/>
</dbReference>
<name>A0A816RZR3_9BILA</name>
<reference evidence="2" key="1">
    <citation type="submission" date="2021-02" db="EMBL/GenBank/DDBJ databases">
        <authorList>
            <person name="Nowell W R."/>
        </authorList>
    </citation>
    <scope>NUCLEOTIDE SEQUENCE</scope>
</reference>
<proteinExistence type="predicted"/>
<gene>
    <name evidence="3" type="ORF">UXM345_LOCUS38276</name>
    <name evidence="2" type="ORF">XDN619_LOCUS13933</name>
</gene>
<comment type="caution">
    <text evidence="2">The sequence shown here is derived from an EMBL/GenBank/DDBJ whole genome shotgun (WGS) entry which is preliminary data.</text>
</comment>
<sequence>SERINLNKNVYNNKDRQIHLSDNVPKLPVKQINPLPTAVDKDSVKKSHIQKS</sequence>
<feature type="non-terminal residue" evidence="2">
    <location>
        <position position="1"/>
    </location>
</feature>
<protein>
    <submittedName>
        <fullName evidence="2">Uncharacterized protein</fullName>
    </submittedName>
</protein>
<evidence type="ECO:0000313" key="3">
    <source>
        <dbReference type="EMBL" id="CAF4403325.1"/>
    </source>
</evidence>
<evidence type="ECO:0000313" key="2">
    <source>
        <dbReference type="EMBL" id="CAF2077732.1"/>
    </source>
</evidence>
<dbReference type="EMBL" id="CAJNRG010005534">
    <property type="protein sequence ID" value="CAF2077732.1"/>
    <property type="molecule type" value="Genomic_DNA"/>
</dbReference>
<organism evidence="2 4">
    <name type="scientific">Rotaria magnacalcarata</name>
    <dbReference type="NCBI Taxonomy" id="392030"/>
    <lineage>
        <taxon>Eukaryota</taxon>
        <taxon>Metazoa</taxon>
        <taxon>Spiralia</taxon>
        <taxon>Gnathifera</taxon>
        <taxon>Rotifera</taxon>
        <taxon>Eurotatoria</taxon>
        <taxon>Bdelloidea</taxon>
        <taxon>Philodinida</taxon>
        <taxon>Philodinidae</taxon>
        <taxon>Rotaria</taxon>
    </lineage>
</organism>
<dbReference type="AlphaFoldDB" id="A0A816RZR3"/>
<dbReference type="Proteomes" id="UP000663842">
    <property type="component" value="Unassembled WGS sequence"/>
</dbReference>
<accession>A0A816RZR3</accession>
<feature type="region of interest" description="Disordered" evidence="1">
    <location>
        <begin position="33"/>
        <end position="52"/>
    </location>
</feature>
<dbReference type="Proteomes" id="UP000663887">
    <property type="component" value="Unassembled WGS sequence"/>
</dbReference>
<evidence type="ECO:0000256" key="1">
    <source>
        <dbReference type="SAM" id="MobiDB-lite"/>
    </source>
</evidence>